<evidence type="ECO:0000313" key="2">
    <source>
        <dbReference type="Proteomes" id="UP000830395"/>
    </source>
</evidence>
<keyword evidence="2" id="KW-1185">Reference proteome</keyword>
<dbReference type="Proteomes" id="UP000830395">
    <property type="component" value="Chromosome 26"/>
</dbReference>
<gene>
    <name evidence="1" type="ORF">PDJAM_G00157620</name>
</gene>
<dbReference type="EMBL" id="CM041000">
    <property type="protein sequence ID" value="MCJ8747802.1"/>
    <property type="molecule type" value="Genomic_DNA"/>
</dbReference>
<organism evidence="1 2">
    <name type="scientific">Pangasius djambal</name>
    <dbReference type="NCBI Taxonomy" id="1691987"/>
    <lineage>
        <taxon>Eukaryota</taxon>
        <taxon>Metazoa</taxon>
        <taxon>Chordata</taxon>
        <taxon>Craniata</taxon>
        <taxon>Vertebrata</taxon>
        <taxon>Euteleostomi</taxon>
        <taxon>Actinopterygii</taxon>
        <taxon>Neopterygii</taxon>
        <taxon>Teleostei</taxon>
        <taxon>Ostariophysi</taxon>
        <taxon>Siluriformes</taxon>
        <taxon>Pangasiidae</taxon>
        <taxon>Pangasius</taxon>
    </lineage>
</organism>
<evidence type="ECO:0000313" key="1">
    <source>
        <dbReference type="EMBL" id="MCJ8747802.1"/>
    </source>
</evidence>
<accession>A0ACC5ZJM6</accession>
<protein>
    <submittedName>
        <fullName evidence="1">Uncharacterized protein</fullName>
    </submittedName>
</protein>
<proteinExistence type="predicted"/>
<comment type="caution">
    <text evidence="1">The sequence shown here is derived from an EMBL/GenBank/DDBJ whole genome shotgun (WGS) entry which is preliminary data.</text>
</comment>
<reference evidence="1" key="1">
    <citation type="submission" date="2020-02" db="EMBL/GenBank/DDBJ databases">
        <title>Genome sequencing of the panga catfish, Pangasius djambal.</title>
        <authorList>
            <person name="Wen M."/>
            <person name="Zahm M."/>
            <person name="Roques C."/>
            <person name="Cabau C."/>
            <person name="Klopp C."/>
            <person name="Donnadieu C."/>
            <person name="Jouanno E."/>
            <person name="Avarre J.-C."/>
            <person name="Campet M."/>
            <person name="Ha T."/>
            <person name="Dugue R."/>
            <person name="Lampietro C."/>
            <person name="Louis A."/>
            <person name="Herpin A."/>
            <person name="Echchiki A."/>
            <person name="Berthelot C."/>
            <person name="Parey E."/>
            <person name="Roest-Crollius H."/>
            <person name="Braasch I."/>
            <person name="Postlethwait J.H."/>
            <person name="Bobe J."/>
            <person name="Montfort J."/>
            <person name="Bouchez O."/>
            <person name="Begum T."/>
            <person name="Schartl M."/>
            <person name="Gustiano R."/>
            <person name="Guiguen Y."/>
        </authorList>
    </citation>
    <scope>NUCLEOTIDE SEQUENCE</scope>
    <source>
        <strain evidence="1">Pdj_M5554</strain>
    </source>
</reference>
<sequence length="302" mass="32825">MYSVSDKAKMQKGCMLKLMSVVALLILAPAVDAAPITSEVPDLQQASLRGDKKPTDPWTNGPDIHDMTMYFDGQEMTVPVRPSGSLDKATSSPHYLDEILAATNSQSQTLKIASVPVDSDGLENIVAVTNGLDSQLNLGSVMDDHEIEEHAPMEESSVRKPLKLTPVSVNSNKQSKTLLESKGAKRNSASSAPDRREKILHMLSALEELHRSLNSTLNSRLTIITRGNSNSRSSGKKSKMITEGNMKSTTVSSVVSKGASPRVSTDQVDPKLLNGKAFKKSLPSTPKKTNKRVCFWKYCSQN</sequence>
<name>A0ACC5ZJM6_9TELE</name>